<dbReference type="Proteomes" id="UP001610631">
    <property type="component" value="Unassembled WGS sequence"/>
</dbReference>
<accession>A0ABW7PLK9</accession>
<evidence type="ECO:0000256" key="1">
    <source>
        <dbReference type="SAM" id="MobiDB-lite"/>
    </source>
</evidence>
<comment type="caution">
    <text evidence="2">The sequence shown here is derived from an EMBL/GenBank/DDBJ whole genome shotgun (WGS) entry which is preliminary data.</text>
</comment>
<organism evidence="2 3">
    <name type="scientific">Streptomyces racemochromogenes</name>
    <dbReference type="NCBI Taxonomy" id="67353"/>
    <lineage>
        <taxon>Bacteria</taxon>
        <taxon>Bacillati</taxon>
        <taxon>Actinomycetota</taxon>
        <taxon>Actinomycetes</taxon>
        <taxon>Kitasatosporales</taxon>
        <taxon>Streptomycetaceae</taxon>
        <taxon>Streptomyces</taxon>
    </lineage>
</organism>
<evidence type="ECO:0000313" key="3">
    <source>
        <dbReference type="Proteomes" id="UP001610631"/>
    </source>
</evidence>
<dbReference type="EMBL" id="JBBDHD010000095">
    <property type="protein sequence ID" value="MFH7598811.1"/>
    <property type="molecule type" value="Genomic_DNA"/>
</dbReference>
<reference evidence="2 3" key="1">
    <citation type="submission" date="2024-03" db="EMBL/GenBank/DDBJ databases">
        <title>Whole genome sequencing of Streptomyces racemochromogenes, to identify antimicrobial biosynthetic gene clusters.</title>
        <authorList>
            <person name="Suryawanshi P."/>
            <person name="Krishnaraj P.U."/>
            <person name="Arun Y.P."/>
            <person name="Suryawanshi M.P."/>
            <person name="Rakshit O."/>
        </authorList>
    </citation>
    <scope>NUCLEOTIDE SEQUENCE [LARGE SCALE GENOMIC DNA]</scope>
    <source>
        <strain evidence="2 3">AUDT626</strain>
    </source>
</reference>
<dbReference type="RefSeq" id="WP_395512489.1">
    <property type="nucleotide sequence ID" value="NZ_JBBDHD010000095.1"/>
</dbReference>
<keyword evidence="3" id="KW-1185">Reference proteome</keyword>
<feature type="compositionally biased region" description="Pro residues" evidence="1">
    <location>
        <begin position="104"/>
        <end position="119"/>
    </location>
</feature>
<evidence type="ECO:0000313" key="2">
    <source>
        <dbReference type="EMBL" id="MFH7598811.1"/>
    </source>
</evidence>
<gene>
    <name evidence="2" type="ORF">WDV06_27500</name>
</gene>
<name>A0ABW7PLK9_9ACTN</name>
<proteinExistence type="predicted"/>
<feature type="region of interest" description="Disordered" evidence="1">
    <location>
        <begin position="82"/>
        <end position="140"/>
    </location>
</feature>
<protein>
    <submittedName>
        <fullName evidence="2">Uncharacterized protein</fullName>
    </submittedName>
</protein>
<feature type="compositionally biased region" description="Basic and acidic residues" evidence="1">
    <location>
        <begin position="121"/>
        <end position="140"/>
    </location>
</feature>
<sequence length="140" mass="15854">MEQNIARGHGLAWSLSVLGHVEGTREEAQAALRERADRFDPALFSKVTRRRLYGDGDGFMLLVEGRLARAWHYRFRIAELLEDSAPPPPPPPEPKPEPVERWQPPSPRSPKPPRPPQPPAARHEVDIPERPAWLGRDDLA</sequence>